<evidence type="ECO:0000313" key="2">
    <source>
        <dbReference type="Proteomes" id="UP000800094"/>
    </source>
</evidence>
<name>A0A6A6HSH1_9PLEO</name>
<dbReference type="EMBL" id="ML987214">
    <property type="protein sequence ID" value="KAF2240961.1"/>
    <property type="molecule type" value="Genomic_DNA"/>
</dbReference>
<evidence type="ECO:0000313" key="1">
    <source>
        <dbReference type="EMBL" id="KAF2240961.1"/>
    </source>
</evidence>
<gene>
    <name evidence="1" type="ORF">BU26DRAFT_184868</name>
</gene>
<dbReference type="AlphaFoldDB" id="A0A6A6HSH1"/>
<keyword evidence="2" id="KW-1185">Reference proteome</keyword>
<dbReference type="Proteomes" id="UP000800094">
    <property type="component" value="Unassembled WGS sequence"/>
</dbReference>
<dbReference type="RefSeq" id="XP_033675965.1">
    <property type="nucleotide sequence ID" value="XM_033820442.1"/>
</dbReference>
<organism evidence="1 2">
    <name type="scientific">Trematosphaeria pertusa</name>
    <dbReference type="NCBI Taxonomy" id="390896"/>
    <lineage>
        <taxon>Eukaryota</taxon>
        <taxon>Fungi</taxon>
        <taxon>Dikarya</taxon>
        <taxon>Ascomycota</taxon>
        <taxon>Pezizomycotina</taxon>
        <taxon>Dothideomycetes</taxon>
        <taxon>Pleosporomycetidae</taxon>
        <taxon>Pleosporales</taxon>
        <taxon>Massarineae</taxon>
        <taxon>Trematosphaeriaceae</taxon>
        <taxon>Trematosphaeria</taxon>
    </lineage>
</organism>
<sequence length="108" mass="12473">MLPDSAIISGVPASAMKAMIAHLEGDDMFDMVFYVDHYTNTRIVRLWILAGQMKLYKVQNQLLEACVQEYIKLKNEIHITPEVLPFEVIHEAFGEEYLDSKITLFMIH</sequence>
<protein>
    <submittedName>
        <fullName evidence="1">Uncharacterized protein</fullName>
    </submittedName>
</protein>
<accession>A0A6A6HSH1</accession>
<dbReference type="OrthoDB" id="3799800at2759"/>
<reference evidence="1" key="1">
    <citation type="journal article" date="2020" name="Stud. Mycol.">
        <title>101 Dothideomycetes genomes: a test case for predicting lifestyles and emergence of pathogens.</title>
        <authorList>
            <person name="Haridas S."/>
            <person name="Albert R."/>
            <person name="Binder M."/>
            <person name="Bloem J."/>
            <person name="Labutti K."/>
            <person name="Salamov A."/>
            <person name="Andreopoulos B."/>
            <person name="Baker S."/>
            <person name="Barry K."/>
            <person name="Bills G."/>
            <person name="Bluhm B."/>
            <person name="Cannon C."/>
            <person name="Castanera R."/>
            <person name="Culley D."/>
            <person name="Daum C."/>
            <person name="Ezra D."/>
            <person name="Gonzalez J."/>
            <person name="Henrissat B."/>
            <person name="Kuo A."/>
            <person name="Liang C."/>
            <person name="Lipzen A."/>
            <person name="Lutzoni F."/>
            <person name="Magnuson J."/>
            <person name="Mondo S."/>
            <person name="Nolan M."/>
            <person name="Ohm R."/>
            <person name="Pangilinan J."/>
            <person name="Park H.-J."/>
            <person name="Ramirez L."/>
            <person name="Alfaro M."/>
            <person name="Sun H."/>
            <person name="Tritt A."/>
            <person name="Yoshinaga Y."/>
            <person name="Zwiers L.-H."/>
            <person name="Turgeon B."/>
            <person name="Goodwin S."/>
            <person name="Spatafora J."/>
            <person name="Crous P."/>
            <person name="Grigoriev I."/>
        </authorList>
    </citation>
    <scope>NUCLEOTIDE SEQUENCE</scope>
    <source>
        <strain evidence="1">CBS 122368</strain>
    </source>
</reference>
<dbReference type="GeneID" id="54573772"/>
<proteinExistence type="predicted"/>